<protein>
    <submittedName>
        <fullName evidence="1">Uncharacterized protein</fullName>
    </submittedName>
</protein>
<gene>
    <name evidence="1" type="ORF">BU25DRAFT_408393</name>
</gene>
<evidence type="ECO:0000313" key="1">
    <source>
        <dbReference type="EMBL" id="KAF2630453.1"/>
    </source>
</evidence>
<organism evidence="1 2">
    <name type="scientific">Macroventuria anomochaeta</name>
    <dbReference type="NCBI Taxonomy" id="301207"/>
    <lineage>
        <taxon>Eukaryota</taxon>
        <taxon>Fungi</taxon>
        <taxon>Dikarya</taxon>
        <taxon>Ascomycota</taxon>
        <taxon>Pezizomycotina</taxon>
        <taxon>Dothideomycetes</taxon>
        <taxon>Pleosporomycetidae</taxon>
        <taxon>Pleosporales</taxon>
        <taxon>Pleosporineae</taxon>
        <taxon>Didymellaceae</taxon>
        <taxon>Macroventuria</taxon>
    </lineage>
</organism>
<dbReference type="Proteomes" id="UP000799754">
    <property type="component" value="Unassembled WGS sequence"/>
</dbReference>
<name>A0ACB6S8T4_9PLEO</name>
<accession>A0ACB6S8T4</accession>
<reference evidence="1" key="1">
    <citation type="journal article" date="2020" name="Stud. Mycol.">
        <title>101 Dothideomycetes genomes: a test case for predicting lifestyles and emergence of pathogens.</title>
        <authorList>
            <person name="Haridas S."/>
            <person name="Albert R."/>
            <person name="Binder M."/>
            <person name="Bloem J."/>
            <person name="Labutti K."/>
            <person name="Salamov A."/>
            <person name="Andreopoulos B."/>
            <person name="Baker S."/>
            <person name="Barry K."/>
            <person name="Bills G."/>
            <person name="Bluhm B."/>
            <person name="Cannon C."/>
            <person name="Castanera R."/>
            <person name="Culley D."/>
            <person name="Daum C."/>
            <person name="Ezra D."/>
            <person name="Gonzalez J."/>
            <person name="Henrissat B."/>
            <person name="Kuo A."/>
            <person name="Liang C."/>
            <person name="Lipzen A."/>
            <person name="Lutzoni F."/>
            <person name="Magnuson J."/>
            <person name="Mondo S."/>
            <person name="Nolan M."/>
            <person name="Ohm R."/>
            <person name="Pangilinan J."/>
            <person name="Park H.-J."/>
            <person name="Ramirez L."/>
            <person name="Alfaro M."/>
            <person name="Sun H."/>
            <person name="Tritt A."/>
            <person name="Yoshinaga Y."/>
            <person name="Zwiers L.-H."/>
            <person name="Turgeon B."/>
            <person name="Goodwin S."/>
            <person name="Spatafora J."/>
            <person name="Crous P."/>
            <person name="Grigoriev I."/>
        </authorList>
    </citation>
    <scope>NUCLEOTIDE SEQUENCE</scope>
    <source>
        <strain evidence="1">CBS 525.71</strain>
    </source>
</reference>
<keyword evidence="2" id="KW-1185">Reference proteome</keyword>
<evidence type="ECO:0000313" key="2">
    <source>
        <dbReference type="Proteomes" id="UP000799754"/>
    </source>
</evidence>
<sequence length="113" mass="12778">MSLKHLLNDEDIESYPVYAQQLRWGDTDDLGFFDEPVPVLPCQPWDQCIGEILAPDVLDGSYGANIDPTLESFQFTQHHIEQWVTGHVVPEVLEAPQPPKEDLVCYGTVSLLR</sequence>
<comment type="caution">
    <text evidence="1">The sequence shown here is derived from an EMBL/GenBank/DDBJ whole genome shotgun (WGS) entry which is preliminary data.</text>
</comment>
<dbReference type="EMBL" id="MU006707">
    <property type="protein sequence ID" value="KAF2630453.1"/>
    <property type="molecule type" value="Genomic_DNA"/>
</dbReference>
<proteinExistence type="predicted"/>